<reference evidence="9" key="1">
    <citation type="submission" date="2023-03" db="EMBL/GenBank/DDBJ databases">
        <title>Massive genome expansion in bonnet fungi (Mycena s.s.) driven by repeated elements and novel gene families across ecological guilds.</title>
        <authorList>
            <consortium name="Lawrence Berkeley National Laboratory"/>
            <person name="Harder C.B."/>
            <person name="Miyauchi S."/>
            <person name="Viragh M."/>
            <person name="Kuo A."/>
            <person name="Thoen E."/>
            <person name="Andreopoulos B."/>
            <person name="Lu D."/>
            <person name="Skrede I."/>
            <person name="Drula E."/>
            <person name="Henrissat B."/>
            <person name="Morin E."/>
            <person name="Kohler A."/>
            <person name="Barry K."/>
            <person name="LaButti K."/>
            <person name="Morin E."/>
            <person name="Salamov A."/>
            <person name="Lipzen A."/>
            <person name="Mereny Z."/>
            <person name="Hegedus B."/>
            <person name="Baldrian P."/>
            <person name="Stursova M."/>
            <person name="Weitz H."/>
            <person name="Taylor A."/>
            <person name="Grigoriev I.V."/>
            <person name="Nagy L.G."/>
            <person name="Martin F."/>
            <person name="Kauserud H."/>
        </authorList>
    </citation>
    <scope>NUCLEOTIDE SEQUENCE</scope>
    <source>
        <strain evidence="9">CBHHK182m</strain>
    </source>
</reference>
<feature type="transmembrane region" description="Helical" evidence="6">
    <location>
        <begin position="208"/>
        <end position="225"/>
    </location>
</feature>
<organism evidence="9 10">
    <name type="scientific">Mycena metata</name>
    <dbReference type="NCBI Taxonomy" id="1033252"/>
    <lineage>
        <taxon>Eukaryota</taxon>
        <taxon>Fungi</taxon>
        <taxon>Dikarya</taxon>
        <taxon>Basidiomycota</taxon>
        <taxon>Agaricomycotina</taxon>
        <taxon>Agaricomycetes</taxon>
        <taxon>Agaricomycetidae</taxon>
        <taxon>Agaricales</taxon>
        <taxon>Marasmiineae</taxon>
        <taxon>Mycenaceae</taxon>
        <taxon>Mycena</taxon>
    </lineage>
</organism>
<keyword evidence="2 6" id="KW-0812">Transmembrane</keyword>
<evidence type="ECO:0000256" key="4">
    <source>
        <dbReference type="ARBA" id="ARBA00023136"/>
    </source>
</evidence>
<proteinExistence type="predicted"/>
<feature type="transmembrane region" description="Helical" evidence="6">
    <location>
        <begin position="346"/>
        <end position="370"/>
    </location>
</feature>
<feature type="region of interest" description="Disordered" evidence="5">
    <location>
        <begin position="468"/>
        <end position="487"/>
    </location>
</feature>
<comment type="subcellular location">
    <subcellularLocation>
        <location evidence="1">Membrane</location>
        <topology evidence="1">Multi-pass membrane protein</topology>
    </subcellularLocation>
</comment>
<evidence type="ECO:0000256" key="3">
    <source>
        <dbReference type="ARBA" id="ARBA00022989"/>
    </source>
</evidence>
<evidence type="ECO:0000313" key="9">
    <source>
        <dbReference type="EMBL" id="KAJ7777097.1"/>
    </source>
</evidence>
<sequence length="758" mass="84720">MLPEVDLVITFRASRQGSLPKRQALEDARKAEEQYSRLIKVLTSAGLRAVGRRGESLGHLLVFVSCPTSHVHTLIKRERHSDFLHGLPTTPVNKEEETQPLCPADRIRLVHAFICSMPPDGGLGITPDSPEWNLVESVMALHDRKFNEHWIHAWTTSRLVSVKQERLREQFGDSVAMYFSFLHSYTQALVFPAVLGVLFYFFGSPYSPIYSILIVLWSVVYVEWWRVRERILSLRFGTRGSFRVERRRAQYVEGFPWWKHELRMIASLPVILLFAGVLLSILTGIFVFEAFVTQLYTGPGHKYIAFSPTILFIALVPRLLAVYQAIAAKFTAWENHAHQSSHAASLTVKTFALSALVAYMGLALSAFVYVPFGEGIMRIVQVWLFKGSVHVDAVADSHNITASALNATEHTKGMWNVDTSMAGQKLNAARLRDQMFAYTVTNQIVNTFVEVGLPFVLRAVGSFRAKKSNGNGNGKGDKKKRVVFEDEKEKGGEEEREFLETVRAEAALPEYELFGDYSEMVTQFGYVAIWSVIWPLAPVMALINNFFELRSDAFKITVHNRRPIPSRTDTIGPWLDTLSFLTWLAAVVNSALVYLFCPRSQNHCNAAPSTLDKVHQHIISAASVGGSTTSKQEGGDGSAATRELLFTALLIALAASHGYMALRALVRHVMEKALWNGSTEVRTRENDEREVKKRFLTGLVGPAEVGVNGRSIDGGEVQLDSEKDAPEKLAETVPVEGLGGFWDHDEGVQEIQRITKEA</sequence>
<evidence type="ECO:0000313" key="10">
    <source>
        <dbReference type="Proteomes" id="UP001215598"/>
    </source>
</evidence>
<comment type="caution">
    <text evidence="9">The sequence shown here is derived from an EMBL/GenBank/DDBJ whole genome shotgun (WGS) entry which is preliminary data.</text>
</comment>
<dbReference type="GO" id="GO:0005254">
    <property type="term" value="F:chloride channel activity"/>
    <property type="evidence" value="ECO:0007669"/>
    <property type="project" value="TreeGrafter"/>
</dbReference>
<feature type="transmembrane region" description="Helical" evidence="6">
    <location>
        <begin position="571"/>
        <end position="596"/>
    </location>
</feature>
<feature type="transmembrane region" description="Helical" evidence="6">
    <location>
        <begin position="524"/>
        <end position="547"/>
    </location>
</feature>
<gene>
    <name evidence="9" type="ORF">B0H16DRAFT_1659535</name>
</gene>
<feature type="transmembrane region" description="Helical" evidence="6">
    <location>
        <begin position="268"/>
        <end position="291"/>
    </location>
</feature>
<evidence type="ECO:0000256" key="6">
    <source>
        <dbReference type="SAM" id="Phobius"/>
    </source>
</evidence>
<dbReference type="AlphaFoldDB" id="A0AAD7K2S6"/>
<evidence type="ECO:0000256" key="1">
    <source>
        <dbReference type="ARBA" id="ARBA00004141"/>
    </source>
</evidence>
<dbReference type="InterPro" id="IPR049452">
    <property type="entry name" value="Anoctamin_TM"/>
</dbReference>
<feature type="transmembrane region" description="Helical" evidence="6">
    <location>
        <begin position="644"/>
        <end position="662"/>
    </location>
</feature>
<name>A0AAD7K2S6_9AGAR</name>
<feature type="domain" description="Anoctamin alpha-beta plait" evidence="8">
    <location>
        <begin position="4"/>
        <end position="135"/>
    </location>
</feature>
<dbReference type="Pfam" id="PF04547">
    <property type="entry name" value="Anoctamin"/>
    <property type="match status" value="1"/>
</dbReference>
<dbReference type="GO" id="GO:0032541">
    <property type="term" value="C:cortical endoplasmic reticulum"/>
    <property type="evidence" value="ECO:0007669"/>
    <property type="project" value="TreeGrafter"/>
</dbReference>
<keyword evidence="4 6" id="KW-0472">Membrane</keyword>
<protein>
    <submittedName>
        <fullName evidence="9">Calcium-activated chloride channel-domain-containing protein</fullName>
    </submittedName>
</protein>
<evidence type="ECO:0000256" key="2">
    <source>
        <dbReference type="ARBA" id="ARBA00022692"/>
    </source>
</evidence>
<dbReference type="PANTHER" id="PTHR12308:SF73">
    <property type="entry name" value="ANOCTAMIN"/>
    <property type="match status" value="1"/>
</dbReference>
<evidence type="ECO:0000256" key="5">
    <source>
        <dbReference type="SAM" id="MobiDB-lite"/>
    </source>
</evidence>
<feature type="domain" description="Anoctamin transmembrane" evidence="7">
    <location>
        <begin position="168"/>
        <end position="672"/>
    </location>
</feature>
<evidence type="ECO:0000259" key="8">
    <source>
        <dbReference type="Pfam" id="PF20877"/>
    </source>
</evidence>
<dbReference type="EMBL" id="JARKIB010000008">
    <property type="protein sequence ID" value="KAJ7777097.1"/>
    <property type="molecule type" value="Genomic_DNA"/>
</dbReference>
<keyword evidence="3 6" id="KW-1133">Transmembrane helix</keyword>
<keyword evidence="10" id="KW-1185">Reference proteome</keyword>
<dbReference type="GO" id="GO:0016020">
    <property type="term" value="C:membrane"/>
    <property type="evidence" value="ECO:0007669"/>
    <property type="project" value="UniProtKB-SubCell"/>
</dbReference>
<accession>A0AAD7K2S6</accession>
<feature type="transmembrane region" description="Helical" evidence="6">
    <location>
        <begin position="303"/>
        <end position="326"/>
    </location>
</feature>
<evidence type="ECO:0000259" key="7">
    <source>
        <dbReference type="Pfam" id="PF04547"/>
    </source>
</evidence>
<dbReference type="PANTHER" id="PTHR12308">
    <property type="entry name" value="ANOCTAMIN"/>
    <property type="match status" value="1"/>
</dbReference>
<dbReference type="InterPro" id="IPR007632">
    <property type="entry name" value="Anoctamin"/>
</dbReference>
<feature type="transmembrane region" description="Helical" evidence="6">
    <location>
        <begin position="175"/>
        <end position="202"/>
    </location>
</feature>
<dbReference type="Proteomes" id="UP001215598">
    <property type="component" value="Unassembled WGS sequence"/>
</dbReference>
<dbReference type="InterPro" id="IPR049456">
    <property type="entry name" value="Anoctamin_N_fung"/>
</dbReference>
<dbReference type="Pfam" id="PF20877">
    <property type="entry name" value="Anoctamin_N"/>
    <property type="match status" value="1"/>
</dbReference>